<comment type="caution">
    <text evidence="2">The sequence shown here is derived from an EMBL/GenBank/DDBJ whole genome shotgun (WGS) entry which is preliminary data.</text>
</comment>
<name>A0ABX4JSA5_9HYPH</name>
<dbReference type="InterPro" id="IPR039554">
    <property type="entry name" value="HigA2-like_HTH"/>
</dbReference>
<dbReference type="PROSITE" id="PS50943">
    <property type="entry name" value="HTH_CROC1"/>
    <property type="match status" value="1"/>
</dbReference>
<protein>
    <submittedName>
        <fullName evidence="2">XRE family transcriptional regulator</fullName>
    </submittedName>
</protein>
<dbReference type="Pfam" id="PF13744">
    <property type="entry name" value="HTH_37"/>
    <property type="match status" value="1"/>
</dbReference>
<dbReference type="SUPFAM" id="SSF47413">
    <property type="entry name" value="lambda repressor-like DNA-binding domains"/>
    <property type="match status" value="1"/>
</dbReference>
<dbReference type="InterPro" id="IPR010982">
    <property type="entry name" value="Lambda_DNA-bd_dom_sf"/>
</dbReference>
<feature type="domain" description="HTH cro/C1-type" evidence="1">
    <location>
        <begin position="33"/>
        <end position="74"/>
    </location>
</feature>
<dbReference type="Gene3D" id="1.10.260.40">
    <property type="entry name" value="lambda repressor-like DNA-binding domains"/>
    <property type="match status" value="1"/>
</dbReference>
<keyword evidence="3" id="KW-1185">Reference proteome</keyword>
<evidence type="ECO:0000259" key="1">
    <source>
        <dbReference type="PROSITE" id="PS50943"/>
    </source>
</evidence>
<dbReference type="RefSeq" id="WP_097535493.1">
    <property type="nucleotide sequence ID" value="NZ_LODW01000043.1"/>
</dbReference>
<dbReference type="InterPro" id="IPR001387">
    <property type="entry name" value="Cro/C1-type_HTH"/>
</dbReference>
<organism evidence="2 3">
    <name type="scientific">Rhizobium hidalgonense</name>
    <dbReference type="NCBI Taxonomy" id="1538159"/>
    <lineage>
        <taxon>Bacteria</taxon>
        <taxon>Pseudomonadati</taxon>
        <taxon>Pseudomonadota</taxon>
        <taxon>Alphaproteobacteria</taxon>
        <taxon>Hyphomicrobiales</taxon>
        <taxon>Rhizobiaceae</taxon>
        <taxon>Rhizobium/Agrobacterium group</taxon>
        <taxon>Rhizobium</taxon>
    </lineage>
</organism>
<evidence type="ECO:0000313" key="2">
    <source>
        <dbReference type="EMBL" id="PDT21813.1"/>
    </source>
</evidence>
<evidence type="ECO:0000313" key="3">
    <source>
        <dbReference type="Proteomes" id="UP000219914"/>
    </source>
</evidence>
<dbReference type="EMBL" id="NWSY01000015">
    <property type="protein sequence ID" value="PDT21813.1"/>
    <property type="molecule type" value="Genomic_DNA"/>
</dbReference>
<proteinExistence type="predicted"/>
<dbReference type="CDD" id="cd00093">
    <property type="entry name" value="HTH_XRE"/>
    <property type="match status" value="1"/>
</dbReference>
<accession>A0ABX4JSA5</accession>
<reference evidence="2 3" key="1">
    <citation type="submission" date="2017-09" db="EMBL/GenBank/DDBJ databases">
        <title>Comparative genomics of rhizobia isolated from Phaseolus vulgaris in China.</title>
        <authorList>
            <person name="Tong W."/>
        </authorList>
    </citation>
    <scope>NUCLEOTIDE SEQUENCE [LARGE SCALE GENOMIC DNA]</scope>
    <source>
        <strain evidence="2 3">FH14</strain>
    </source>
</reference>
<dbReference type="Proteomes" id="UP000219914">
    <property type="component" value="Unassembled WGS sequence"/>
</dbReference>
<sequence>MPIQSVTSISPQAAHRVSFDARQSLRSQLTSMIAEALAERQLSQVDAARMCDTDQPTLSKILAGRKQNASSEKLLCWLMALGWDVEIRLKRTAGVGKPGVMLDE</sequence>
<gene>
    <name evidence="2" type="ORF">CO674_19890</name>
</gene>